<dbReference type="PANTHER" id="PTHR43420:SF47">
    <property type="entry name" value="N-ACETYLTRANSFERASE DOMAIN-CONTAINING PROTEIN"/>
    <property type="match status" value="1"/>
</dbReference>
<dbReference type="Gene3D" id="3.40.630.30">
    <property type="match status" value="1"/>
</dbReference>
<keyword evidence="1 4" id="KW-0808">Transferase</keyword>
<dbReference type="RefSeq" id="WP_380963559.1">
    <property type="nucleotide sequence ID" value="NZ_JBHTCO010000004.1"/>
</dbReference>
<evidence type="ECO:0000259" key="3">
    <source>
        <dbReference type="PROSITE" id="PS51186"/>
    </source>
</evidence>
<dbReference type="PANTHER" id="PTHR43420">
    <property type="entry name" value="ACETYLTRANSFERASE"/>
    <property type="match status" value="1"/>
</dbReference>
<dbReference type="GO" id="GO:0016746">
    <property type="term" value="F:acyltransferase activity"/>
    <property type="evidence" value="ECO:0007669"/>
    <property type="project" value="UniProtKB-KW"/>
</dbReference>
<keyword evidence="2 4" id="KW-0012">Acyltransferase</keyword>
<dbReference type="InterPro" id="IPR050680">
    <property type="entry name" value="YpeA/RimI_acetyltransf"/>
</dbReference>
<dbReference type="Proteomes" id="UP001596505">
    <property type="component" value="Unassembled WGS sequence"/>
</dbReference>
<feature type="domain" description="N-acetyltransferase" evidence="3">
    <location>
        <begin position="2"/>
        <end position="152"/>
    </location>
</feature>
<dbReference type="InterPro" id="IPR016181">
    <property type="entry name" value="Acyl_CoA_acyltransferase"/>
</dbReference>
<proteinExistence type="predicted"/>
<dbReference type="SUPFAM" id="SSF55729">
    <property type="entry name" value="Acyl-CoA N-acyltransferases (Nat)"/>
    <property type="match status" value="1"/>
</dbReference>
<evidence type="ECO:0000256" key="1">
    <source>
        <dbReference type="ARBA" id="ARBA00022679"/>
    </source>
</evidence>
<dbReference type="PROSITE" id="PS51186">
    <property type="entry name" value="GNAT"/>
    <property type="match status" value="1"/>
</dbReference>
<evidence type="ECO:0000256" key="2">
    <source>
        <dbReference type="ARBA" id="ARBA00023315"/>
    </source>
</evidence>
<dbReference type="CDD" id="cd04301">
    <property type="entry name" value="NAT_SF"/>
    <property type="match status" value="1"/>
</dbReference>
<evidence type="ECO:0000313" key="4">
    <source>
        <dbReference type="EMBL" id="MFC7391991.1"/>
    </source>
</evidence>
<comment type="caution">
    <text evidence="4">The sequence shown here is derived from an EMBL/GenBank/DDBJ whole genome shotgun (WGS) entry which is preliminary data.</text>
</comment>
<dbReference type="InterPro" id="IPR000182">
    <property type="entry name" value="GNAT_dom"/>
</dbReference>
<gene>
    <name evidence="4" type="ORF">ACFQRG_03270</name>
</gene>
<accession>A0ABW2PRF0</accession>
<dbReference type="EMBL" id="JBHTCO010000004">
    <property type="protein sequence ID" value="MFC7391991.1"/>
    <property type="molecule type" value="Genomic_DNA"/>
</dbReference>
<evidence type="ECO:0000313" key="5">
    <source>
        <dbReference type="Proteomes" id="UP001596505"/>
    </source>
</evidence>
<sequence length="154" mass="17758">MGTIERANRKDASEILALQKLAYMSEAQLYNDYTIMPLNEDLSIVEQSFEKNIVLKYVEDGKIVGSVRAYEKDGVCNINKLMVHPEYQNQGIGRKLMEEIEKHFKNVSYKLFTGSRSSKNIALYEKLGYKGYKVGKIENEDTLFLFMEKSSQHV</sequence>
<name>A0ABW2PRF0_9BACL</name>
<reference evidence="5" key="1">
    <citation type="journal article" date="2019" name="Int. J. Syst. Evol. Microbiol.">
        <title>The Global Catalogue of Microorganisms (GCM) 10K type strain sequencing project: providing services to taxonomists for standard genome sequencing and annotation.</title>
        <authorList>
            <consortium name="The Broad Institute Genomics Platform"/>
            <consortium name="The Broad Institute Genome Sequencing Center for Infectious Disease"/>
            <person name="Wu L."/>
            <person name="Ma J."/>
        </authorList>
    </citation>
    <scope>NUCLEOTIDE SEQUENCE [LARGE SCALE GENOMIC DNA]</scope>
    <source>
        <strain evidence="5">CGMCC 1.16305</strain>
    </source>
</reference>
<dbReference type="Pfam" id="PF00583">
    <property type="entry name" value="Acetyltransf_1"/>
    <property type="match status" value="1"/>
</dbReference>
<protein>
    <submittedName>
        <fullName evidence="4">GNAT family N-acetyltransferase</fullName>
        <ecNumber evidence="4">2.3.-.-</ecNumber>
    </submittedName>
</protein>
<dbReference type="EC" id="2.3.-.-" evidence="4"/>
<organism evidence="4 5">
    <name type="scientific">Scopulibacillus cellulosilyticus</name>
    <dbReference type="NCBI Taxonomy" id="2665665"/>
    <lineage>
        <taxon>Bacteria</taxon>
        <taxon>Bacillati</taxon>
        <taxon>Bacillota</taxon>
        <taxon>Bacilli</taxon>
        <taxon>Bacillales</taxon>
        <taxon>Sporolactobacillaceae</taxon>
        <taxon>Scopulibacillus</taxon>
    </lineage>
</organism>
<keyword evidence="5" id="KW-1185">Reference proteome</keyword>